<gene>
    <name evidence="1" type="ORF">H257_04294</name>
</gene>
<dbReference type="RefSeq" id="XP_009827027.1">
    <property type="nucleotide sequence ID" value="XM_009828725.1"/>
</dbReference>
<reference evidence="1" key="1">
    <citation type="submission" date="2013-12" db="EMBL/GenBank/DDBJ databases">
        <title>The Genome Sequence of Aphanomyces astaci APO3.</title>
        <authorList>
            <consortium name="The Broad Institute Genomics Platform"/>
            <person name="Russ C."/>
            <person name="Tyler B."/>
            <person name="van West P."/>
            <person name="Dieguez-Uribeondo J."/>
            <person name="Young S.K."/>
            <person name="Zeng Q."/>
            <person name="Gargeya S."/>
            <person name="Fitzgerald M."/>
            <person name="Abouelleil A."/>
            <person name="Alvarado L."/>
            <person name="Chapman S.B."/>
            <person name="Gainer-Dewar J."/>
            <person name="Goldberg J."/>
            <person name="Griggs A."/>
            <person name="Gujja S."/>
            <person name="Hansen M."/>
            <person name="Howarth C."/>
            <person name="Imamovic A."/>
            <person name="Ireland A."/>
            <person name="Larimer J."/>
            <person name="McCowan C."/>
            <person name="Murphy C."/>
            <person name="Pearson M."/>
            <person name="Poon T.W."/>
            <person name="Priest M."/>
            <person name="Roberts A."/>
            <person name="Saif S."/>
            <person name="Shea T."/>
            <person name="Sykes S."/>
            <person name="Wortman J."/>
            <person name="Nusbaum C."/>
            <person name="Birren B."/>
        </authorList>
    </citation>
    <scope>NUCLEOTIDE SEQUENCE [LARGE SCALE GENOMIC DNA]</scope>
    <source>
        <strain evidence="1">APO3</strain>
    </source>
</reference>
<dbReference type="GO" id="GO:0003676">
    <property type="term" value="F:nucleic acid binding"/>
    <property type="evidence" value="ECO:0007669"/>
    <property type="project" value="InterPro"/>
</dbReference>
<accession>W4GVB3</accession>
<dbReference type="Gene3D" id="3.30.420.10">
    <property type="entry name" value="Ribonuclease H-like superfamily/Ribonuclease H"/>
    <property type="match status" value="1"/>
</dbReference>
<dbReference type="PANTHER" id="PTHR47169">
    <property type="entry name" value="OS01G0541250 PROTEIN"/>
    <property type="match status" value="1"/>
</dbReference>
<proteinExistence type="predicted"/>
<dbReference type="VEuPathDB" id="FungiDB:H257_04294"/>
<organism evidence="1">
    <name type="scientific">Aphanomyces astaci</name>
    <name type="common">Crayfish plague agent</name>
    <dbReference type="NCBI Taxonomy" id="112090"/>
    <lineage>
        <taxon>Eukaryota</taxon>
        <taxon>Sar</taxon>
        <taxon>Stramenopiles</taxon>
        <taxon>Oomycota</taxon>
        <taxon>Saprolegniomycetes</taxon>
        <taxon>Saprolegniales</taxon>
        <taxon>Verrucalvaceae</taxon>
        <taxon>Aphanomyces</taxon>
    </lineage>
</organism>
<sequence length="291" mass="33621">MLTDKHKADHMAFVRQFLREGATGKPYSHDMFDQVHIDEKWFYISKINRPYYLWNDETVPSRKCQSKSHTMKKKAMWNGKIGMWPFVAKRPALRNSKHRKRGDEITESLTVMRDVYRVYLAEKVIPAIRETWPSGRGGTIWIQQDNSRPYVSVNDPAVAAAGCVDGWNIRLYAQPVQGPNLNMLDLGFFNAIHSLQHQTVTYTFDDLLVAGKQAFQGPESRVLDKTFMTFQKVMECIFKMDGDNAFKLPHQGKDVIALRAPLVFDLHAMTRFVQSLIPWRNEWSLNAALIL</sequence>
<evidence type="ECO:0008006" key="2">
    <source>
        <dbReference type="Google" id="ProtNLM"/>
    </source>
</evidence>
<dbReference type="EMBL" id="KI913120">
    <property type="protein sequence ID" value="ETV83597.1"/>
    <property type="molecule type" value="Genomic_DNA"/>
</dbReference>
<dbReference type="STRING" id="112090.W4GVB3"/>
<dbReference type="GeneID" id="20806290"/>
<protein>
    <recommendedName>
        <fullName evidence="2">Transposase</fullName>
    </recommendedName>
</protein>
<dbReference type="InterPro" id="IPR036397">
    <property type="entry name" value="RNaseH_sf"/>
</dbReference>
<name>W4GVB3_APHAT</name>
<dbReference type="OrthoDB" id="123968at2759"/>
<evidence type="ECO:0000313" key="1">
    <source>
        <dbReference type="EMBL" id="ETV83597.1"/>
    </source>
</evidence>
<dbReference type="AlphaFoldDB" id="W4GVB3"/>